<dbReference type="GO" id="GO:0016491">
    <property type="term" value="F:oxidoreductase activity"/>
    <property type="evidence" value="ECO:0007669"/>
    <property type="project" value="InterPro"/>
</dbReference>
<dbReference type="AlphaFoldDB" id="A0A426YCI4"/>
<dbReference type="Pfam" id="PF01565">
    <property type="entry name" value="FAD_binding_4"/>
    <property type="match status" value="1"/>
</dbReference>
<dbReference type="InterPro" id="IPR006094">
    <property type="entry name" value="Oxid_FAD_bind_N"/>
</dbReference>
<sequence length="543" mass="60236">MAAVSYLSLSVVACLCIVSVSSLSDHESFLRCISSHVSPTTNLSQLLYLPNSPDYSSLLFSSIQNLRFASSETSKPLLIVAPADEFQVQASVICCRSHGLPIRARSGGHDYEGLSYRSEKASSFVLLDLEKLRSVTVDVEHGVAWVEAGATLGELYYKVSEKSRRLGFPAGVCPTVAVGGHLSGGGFGYLSRKYGLAADNILDAKMVDADGRILDKESMGENLFWAIRGGGGASFGIIISWKVKLVPVPATVSVFTVRRTREQGAIELVYRWQNTAHKLPEDLLLRVDIVHVNRGDRRVVEAAFRSLFLGHCDGLLQHMGEHFPALGVERNDCIEMSWIDSAVYAAGYTNGEPAEILVNRELQPKDFNKGKSDYVTEPILVSGWEAIWARLSEEGAAGSMHLDPWGGRMSEISESDIPFPHRKGNLFIILYLSTWRDEGVAASTKHLGWIRSMFHFMTPYVSKRPRNAYLNYRDLDLGRNEEGNASYREAMAWGERYFKNNFRRLAMVKGEVDPHNFFSNEQSVPPLLAEAGERPHKTCSTSM</sequence>
<evidence type="ECO:0000256" key="3">
    <source>
        <dbReference type="ARBA" id="ARBA00022630"/>
    </source>
</evidence>
<dbReference type="Pfam" id="PF08031">
    <property type="entry name" value="BBE"/>
    <property type="match status" value="1"/>
</dbReference>
<feature type="signal peptide" evidence="7">
    <location>
        <begin position="1"/>
        <end position="22"/>
    </location>
</feature>
<feature type="chain" id="PRO_5019108922" description="FAD-binding PCMH-type domain-containing protein" evidence="7">
    <location>
        <begin position="23"/>
        <end position="543"/>
    </location>
</feature>
<keyword evidence="3" id="KW-0285">Flavoprotein</keyword>
<keyword evidence="5" id="KW-0274">FAD</keyword>
<evidence type="ECO:0000256" key="4">
    <source>
        <dbReference type="ARBA" id="ARBA00022729"/>
    </source>
</evidence>
<dbReference type="Gene3D" id="3.30.465.10">
    <property type="match status" value="1"/>
</dbReference>
<evidence type="ECO:0000256" key="6">
    <source>
        <dbReference type="ARBA" id="ARBA00023180"/>
    </source>
</evidence>
<reference evidence="9 10" key="1">
    <citation type="journal article" date="2014" name="Agronomy (Basel)">
        <title>A Draft Genome Sequence for Ensete ventricosum, the Drought-Tolerant Tree Against Hunger.</title>
        <authorList>
            <person name="Harrison J."/>
            <person name="Moore K.A."/>
            <person name="Paszkiewicz K."/>
            <person name="Jones T."/>
            <person name="Grant M."/>
            <person name="Ambacheew D."/>
            <person name="Muzemil S."/>
            <person name="Studholme D.J."/>
        </authorList>
    </citation>
    <scope>NUCLEOTIDE SEQUENCE [LARGE SCALE GENOMIC DNA]</scope>
</reference>
<dbReference type="InterPro" id="IPR016166">
    <property type="entry name" value="FAD-bd_PCMH"/>
</dbReference>
<evidence type="ECO:0000313" key="9">
    <source>
        <dbReference type="EMBL" id="RRT49418.1"/>
    </source>
</evidence>
<evidence type="ECO:0000259" key="8">
    <source>
        <dbReference type="PROSITE" id="PS51387"/>
    </source>
</evidence>
<dbReference type="InterPro" id="IPR012951">
    <property type="entry name" value="BBE"/>
</dbReference>
<name>A0A426YCI4_ENSVE</name>
<protein>
    <recommendedName>
        <fullName evidence="8">FAD-binding PCMH-type domain-containing protein</fullName>
    </recommendedName>
</protein>
<comment type="similarity">
    <text evidence="2">Belongs to the oxygen-dependent FAD-linked oxidoreductase family.</text>
</comment>
<keyword evidence="4 7" id="KW-0732">Signal</keyword>
<dbReference type="PANTHER" id="PTHR32448">
    <property type="entry name" value="OS08G0158400 PROTEIN"/>
    <property type="match status" value="1"/>
</dbReference>
<organism evidence="9 10">
    <name type="scientific">Ensete ventricosum</name>
    <name type="common">Abyssinian banana</name>
    <name type="synonym">Musa ensete</name>
    <dbReference type="NCBI Taxonomy" id="4639"/>
    <lineage>
        <taxon>Eukaryota</taxon>
        <taxon>Viridiplantae</taxon>
        <taxon>Streptophyta</taxon>
        <taxon>Embryophyta</taxon>
        <taxon>Tracheophyta</taxon>
        <taxon>Spermatophyta</taxon>
        <taxon>Magnoliopsida</taxon>
        <taxon>Liliopsida</taxon>
        <taxon>Zingiberales</taxon>
        <taxon>Musaceae</taxon>
        <taxon>Ensete</taxon>
    </lineage>
</organism>
<proteinExistence type="inferred from homology"/>
<evidence type="ECO:0000256" key="1">
    <source>
        <dbReference type="ARBA" id="ARBA00001974"/>
    </source>
</evidence>
<keyword evidence="6" id="KW-0325">Glycoprotein</keyword>
<dbReference type="Proteomes" id="UP000287651">
    <property type="component" value="Unassembled WGS sequence"/>
</dbReference>
<feature type="domain" description="FAD-binding PCMH-type" evidence="8">
    <location>
        <begin position="72"/>
        <end position="248"/>
    </location>
</feature>
<dbReference type="Gene3D" id="3.30.43.10">
    <property type="entry name" value="Uridine Diphospho-n-acetylenolpyruvylglucosamine Reductase, domain 2"/>
    <property type="match status" value="1"/>
</dbReference>
<comment type="caution">
    <text evidence="9">The sequence shown here is derived from an EMBL/GenBank/DDBJ whole genome shotgun (WGS) entry which is preliminary data.</text>
</comment>
<dbReference type="PROSITE" id="PS51387">
    <property type="entry name" value="FAD_PCMH"/>
    <property type="match status" value="1"/>
</dbReference>
<comment type="cofactor">
    <cofactor evidence="1">
        <name>FAD</name>
        <dbReference type="ChEBI" id="CHEBI:57692"/>
    </cofactor>
</comment>
<evidence type="ECO:0000313" key="10">
    <source>
        <dbReference type="Proteomes" id="UP000287651"/>
    </source>
</evidence>
<evidence type="ECO:0000256" key="2">
    <source>
        <dbReference type="ARBA" id="ARBA00005466"/>
    </source>
</evidence>
<dbReference type="GO" id="GO:0071949">
    <property type="term" value="F:FAD binding"/>
    <property type="evidence" value="ECO:0007669"/>
    <property type="project" value="InterPro"/>
</dbReference>
<dbReference type="InterPro" id="IPR036318">
    <property type="entry name" value="FAD-bd_PCMH-like_sf"/>
</dbReference>
<dbReference type="SUPFAM" id="SSF56176">
    <property type="entry name" value="FAD-binding/transporter-associated domain-like"/>
    <property type="match status" value="1"/>
</dbReference>
<accession>A0A426YCI4</accession>
<dbReference type="Gene3D" id="3.40.462.20">
    <property type="match status" value="1"/>
</dbReference>
<dbReference type="InterPro" id="IPR016169">
    <property type="entry name" value="FAD-bd_PCMH_sub2"/>
</dbReference>
<evidence type="ECO:0000256" key="5">
    <source>
        <dbReference type="ARBA" id="ARBA00022827"/>
    </source>
</evidence>
<evidence type="ECO:0000256" key="7">
    <source>
        <dbReference type="SAM" id="SignalP"/>
    </source>
</evidence>
<gene>
    <name evidence="9" type="ORF">B296_00029929</name>
</gene>
<dbReference type="EMBL" id="AMZH03013361">
    <property type="protein sequence ID" value="RRT49418.1"/>
    <property type="molecule type" value="Genomic_DNA"/>
</dbReference>
<dbReference type="InterPro" id="IPR016167">
    <property type="entry name" value="FAD-bd_PCMH_sub1"/>
</dbReference>